<keyword evidence="5 7" id="KW-0472">Membrane</keyword>
<feature type="transmembrane region" description="Helical" evidence="7">
    <location>
        <begin position="495"/>
        <end position="521"/>
    </location>
</feature>
<dbReference type="SUPFAM" id="SSF49879">
    <property type="entry name" value="SMAD/FHA domain"/>
    <property type="match status" value="1"/>
</dbReference>
<dbReference type="InterPro" id="IPR001182">
    <property type="entry name" value="FtsW/RodA"/>
</dbReference>
<reference evidence="10" key="1">
    <citation type="submission" date="2018-02" db="EMBL/GenBank/DDBJ databases">
        <authorList>
            <person name="Holder M.E."/>
            <person name="Ajami N.J."/>
            <person name="Petrosino J.F."/>
        </authorList>
    </citation>
    <scope>NUCLEOTIDE SEQUENCE [LARGE SCALE GENOMIC DNA]</scope>
    <source>
        <strain evidence="10">CCUG 47711</strain>
    </source>
</reference>
<evidence type="ECO:0000259" key="8">
    <source>
        <dbReference type="PROSITE" id="PS50006"/>
    </source>
</evidence>
<proteinExistence type="predicted"/>
<comment type="subcellular location">
    <subcellularLocation>
        <location evidence="1">Membrane</location>
        <topology evidence="1">Multi-pass membrane protein</topology>
    </subcellularLocation>
</comment>
<dbReference type="Proteomes" id="UP000237947">
    <property type="component" value="Chromosome"/>
</dbReference>
<feature type="transmembrane region" description="Helical" evidence="7">
    <location>
        <begin position="6"/>
        <end position="26"/>
    </location>
</feature>
<gene>
    <name evidence="9" type="ORF">C5Q98_07355</name>
</gene>
<keyword evidence="3" id="KW-0133">Cell shape</keyword>
<accession>A0A2S0KPT4</accession>
<dbReference type="PANTHER" id="PTHR30474:SF3">
    <property type="entry name" value="PEPTIDOGLYCAN GLYCOSYLTRANSFERASE RODA"/>
    <property type="match status" value="1"/>
</dbReference>
<dbReference type="PANTHER" id="PTHR30474">
    <property type="entry name" value="CELL CYCLE PROTEIN"/>
    <property type="match status" value="1"/>
</dbReference>
<dbReference type="GO" id="GO:0015648">
    <property type="term" value="F:lipid-linked peptidoglycan transporter activity"/>
    <property type="evidence" value="ECO:0007669"/>
    <property type="project" value="TreeGrafter"/>
</dbReference>
<dbReference type="GO" id="GO:0032153">
    <property type="term" value="C:cell division site"/>
    <property type="evidence" value="ECO:0007669"/>
    <property type="project" value="TreeGrafter"/>
</dbReference>
<feature type="transmembrane region" description="Helical" evidence="7">
    <location>
        <begin position="232"/>
        <end position="251"/>
    </location>
</feature>
<evidence type="ECO:0000256" key="1">
    <source>
        <dbReference type="ARBA" id="ARBA00004141"/>
    </source>
</evidence>
<dbReference type="CDD" id="cd00060">
    <property type="entry name" value="FHA"/>
    <property type="match status" value="1"/>
</dbReference>
<evidence type="ECO:0000256" key="4">
    <source>
        <dbReference type="ARBA" id="ARBA00022989"/>
    </source>
</evidence>
<dbReference type="Pfam" id="PF01098">
    <property type="entry name" value="FTSW_RODA_SPOVE"/>
    <property type="match status" value="1"/>
</dbReference>
<feature type="transmembrane region" description="Helical" evidence="7">
    <location>
        <begin position="286"/>
        <end position="304"/>
    </location>
</feature>
<dbReference type="AlphaFoldDB" id="A0A2S0KPT4"/>
<evidence type="ECO:0000256" key="6">
    <source>
        <dbReference type="PROSITE-ProRule" id="PRU00182"/>
    </source>
</evidence>
<feature type="transmembrane region" description="Helical" evidence="7">
    <location>
        <begin position="311"/>
        <end position="330"/>
    </location>
</feature>
<dbReference type="SMART" id="SM00240">
    <property type="entry name" value="FHA"/>
    <property type="match status" value="1"/>
</dbReference>
<dbReference type="EMBL" id="CP027226">
    <property type="protein sequence ID" value="AVM43035.1"/>
    <property type="molecule type" value="Genomic_DNA"/>
</dbReference>
<dbReference type="GO" id="GO:0051301">
    <property type="term" value="P:cell division"/>
    <property type="evidence" value="ECO:0007669"/>
    <property type="project" value="InterPro"/>
</dbReference>
<dbReference type="GO" id="GO:0003723">
    <property type="term" value="F:RNA binding"/>
    <property type="evidence" value="ECO:0007669"/>
    <property type="project" value="UniProtKB-KW"/>
</dbReference>
<dbReference type="GO" id="GO:0008360">
    <property type="term" value="P:regulation of cell shape"/>
    <property type="evidence" value="ECO:0007669"/>
    <property type="project" value="UniProtKB-KW"/>
</dbReference>
<keyword evidence="4 7" id="KW-1133">Transmembrane helix</keyword>
<feature type="transmembrane region" description="Helical" evidence="7">
    <location>
        <begin position="566"/>
        <end position="592"/>
    </location>
</feature>
<evidence type="ECO:0000256" key="7">
    <source>
        <dbReference type="SAM" id="Phobius"/>
    </source>
</evidence>
<evidence type="ECO:0000256" key="2">
    <source>
        <dbReference type="ARBA" id="ARBA00022692"/>
    </source>
</evidence>
<feature type="transmembrane region" description="Helical" evidence="7">
    <location>
        <begin position="377"/>
        <end position="394"/>
    </location>
</feature>
<keyword evidence="6" id="KW-0694">RNA-binding</keyword>
<keyword evidence="10" id="KW-1185">Reference proteome</keyword>
<dbReference type="KEGG" id="fsa:C5Q98_07355"/>
<evidence type="ECO:0000313" key="10">
    <source>
        <dbReference type="Proteomes" id="UP000237947"/>
    </source>
</evidence>
<dbReference type="Pfam" id="PF00498">
    <property type="entry name" value="FHA"/>
    <property type="match status" value="1"/>
</dbReference>
<dbReference type="OrthoDB" id="9812661at2"/>
<dbReference type="PROSITE" id="PS50006">
    <property type="entry name" value="FHA_DOMAIN"/>
    <property type="match status" value="1"/>
</dbReference>
<dbReference type="InterPro" id="IPR008984">
    <property type="entry name" value="SMAD_FHA_dom_sf"/>
</dbReference>
<evidence type="ECO:0000256" key="5">
    <source>
        <dbReference type="ARBA" id="ARBA00023136"/>
    </source>
</evidence>
<dbReference type="RefSeq" id="WP_106012982.1">
    <property type="nucleotide sequence ID" value="NZ_CP027226.1"/>
</dbReference>
<feature type="transmembrane region" description="Helical" evidence="7">
    <location>
        <begin position="173"/>
        <end position="192"/>
    </location>
</feature>
<evidence type="ECO:0000313" key="9">
    <source>
        <dbReference type="EMBL" id="AVM43035.1"/>
    </source>
</evidence>
<evidence type="ECO:0000256" key="3">
    <source>
        <dbReference type="ARBA" id="ARBA00022960"/>
    </source>
</evidence>
<feature type="transmembrane region" description="Helical" evidence="7">
    <location>
        <begin position="423"/>
        <end position="442"/>
    </location>
</feature>
<dbReference type="InterPro" id="IPR000253">
    <property type="entry name" value="FHA_dom"/>
</dbReference>
<sequence length="600" mass="66121">MNISSIAYLLRYVLALFVFVVAFKLLKSAIKELRWSMRHSLRPAQGYYLLGQKSDGSTISLPLYHTTNIGKARSNDLRINNPDISRHHAVIYRYDNNWFIRPQNMSAQFSVNGEPVKGETQLKNGDYIDFYVSKFAFVDEPMNAEARGEVYEESDYDNEAFLRAVKRNSNPPYVEWLLINLFTVLTSAIIFFSVPDLEELRKGYLIYTTTALLITDFIFLILPVILRYADRILFLAAAQLSVIGVAIQGRLNLISNPAYIRAEAEGSVEAMQEIAQVMFSNYRTQIIALCIGMIALIIGAIIVAKTKVLENMLVFCAVITPLLLVVTLIFGRGGDTHGATLWLSLGGHSLQLTEFAKISYLITLAGFFKNRPPLRTQVKFAIWAAVVFFLYLLLPDLGSLMILVPTTLIVFVIMTSEYIKTALILVAAAVMSVVGYGLFGHVRRRIDGWTSLWTEVNDSNRQVVYGLQAMGRGNILGRGLGNGSPGGIPLAKSDMIFSVICEEFGIIVGISIFVILFVILLRGFRTNILARDGFSSALGLALGTVLFVEALVVIGGTTGLIPLTGATLPFIAAGGSSMLAKWIVIALLLGLASRQEGGKR</sequence>
<keyword evidence="2 7" id="KW-0812">Transmembrane</keyword>
<feature type="transmembrane region" description="Helical" evidence="7">
    <location>
        <begin position="533"/>
        <end position="554"/>
    </location>
</feature>
<feature type="transmembrane region" description="Helical" evidence="7">
    <location>
        <begin position="204"/>
        <end position="225"/>
    </location>
</feature>
<protein>
    <recommendedName>
        <fullName evidence="8">FHA domain-containing protein</fullName>
    </recommendedName>
</protein>
<feature type="domain" description="FHA" evidence="8">
    <location>
        <begin position="67"/>
        <end position="121"/>
    </location>
</feature>
<dbReference type="PROSITE" id="PS50889">
    <property type="entry name" value="S4"/>
    <property type="match status" value="1"/>
</dbReference>
<dbReference type="Gene3D" id="2.60.200.20">
    <property type="match status" value="1"/>
</dbReference>
<dbReference type="GO" id="GO:0005886">
    <property type="term" value="C:plasma membrane"/>
    <property type="evidence" value="ECO:0007669"/>
    <property type="project" value="TreeGrafter"/>
</dbReference>
<organism evidence="9 10">
    <name type="scientific">Fastidiosipila sanguinis</name>
    <dbReference type="NCBI Taxonomy" id="236753"/>
    <lineage>
        <taxon>Bacteria</taxon>
        <taxon>Bacillati</taxon>
        <taxon>Bacillota</taxon>
        <taxon>Clostridia</taxon>
        <taxon>Eubacteriales</taxon>
        <taxon>Oscillospiraceae</taxon>
        <taxon>Fastidiosipila</taxon>
    </lineage>
</organism>
<name>A0A2S0KPT4_9FIRM</name>